<dbReference type="CDD" id="cd00303">
    <property type="entry name" value="retropepsin_like"/>
    <property type="match status" value="1"/>
</dbReference>
<keyword evidence="2" id="KW-0175">Coiled coil</keyword>
<evidence type="ECO:0000256" key="1">
    <source>
        <dbReference type="PROSITE-ProRule" id="PRU00047"/>
    </source>
</evidence>
<dbReference type="InterPro" id="IPR001878">
    <property type="entry name" value="Znf_CCHC"/>
</dbReference>
<dbReference type="Pfam" id="PF13650">
    <property type="entry name" value="Asp_protease_2"/>
    <property type="match status" value="1"/>
</dbReference>
<dbReference type="PANTHER" id="PTHR46888:SF1">
    <property type="entry name" value="RIBONUCLEASE H"/>
    <property type="match status" value="1"/>
</dbReference>
<dbReference type="EMBL" id="BGPR01000781">
    <property type="protein sequence ID" value="GBM35301.1"/>
    <property type="molecule type" value="Genomic_DNA"/>
</dbReference>
<protein>
    <recommendedName>
        <fullName evidence="3">CCHC-type domain-containing protein</fullName>
    </recommendedName>
</protein>
<dbReference type="GO" id="GO:0008270">
    <property type="term" value="F:zinc ion binding"/>
    <property type="evidence" value="ECO:0007669"/>
    <property type="project" value="UniProtKB-KW"/>
</dbReference>
<dbReference type="Gene3D" id="2.40.70.10">
    <property type="entry name" value="Acid Proteases"/>
    <property type="match status" value="1"/>
</dbReference>
<comment type="caution">
    <text evidence="4">The sequence shown here is derived from an EMBL/GenBank/DDBJ whole genome shotgun (WGS) entry which is preliminary data.</text>
</comment>
<dbReference type="OrthoDB" id="6538027at2759"/>
<evidence type="ECO:0000313" key="5">
    <source>
        <dbReference type="Proteomes" id="UP000499080"/>
    </source>
</evidence>
<proteinExistence type="predicted"/>
<organism evidence="4 5">
    <name type="scientific">Araneus ventricosus</name>
    <name type="common">Orbweaver spider</name>
    <name type="synonym">Epeira ventricosa</name>
    <dbReference type="NCBI Taxonomy" id="182803"/>
    <lineage>
        <taxon>Eukaryota</taxon>
        <taxon>Metazoa</taxon>
        <taxon>Ecdysozoa</taxon>
        <taxon>Arthropoda</taxon>
        <taxon>Chelicerata</taxon>
        <taxon>Arachnida</taxon>
        <taxon>Araneae</taxon>
        <taxon>Araneomorphae</taxon>
        <taxon>Entelegynae</taxon>
        <taxon>Araneoidea</taxon>
        <taxon>Araneidae</taxon>
        <taxon>Araneus</taxon>
    </lineage>
</organism>
<feature type="coiled-coil region" evidence="2">
    <location>
        <begin position="603"/>
        <end position="651"/>
    </location>
</feature>
<dbReference type="Gene3D" id="4.10.60.10">
    <property type="entry name" value="Zinc finger, CCHC-type"/>
    <property type="match status" value="1"/>
</dbReference>
<dbReference type="SUPFAM" id="SSF50630">
    <property type="entry name" value="Acid proteases"/>
    <property type="match status" value="1"/>
</dbReference>
<name>A0A4Y2F2H3_ARAVE</name>
<dbReference type="SUPFAM" id="SSF57756">
    <property type="entry name" value="Retrovirus zinc finger-like domains"/>
    <property type="match status" value="1"/>
</dbReference>
<dbReference type="PROSITE" id="PS50158">
    <property type="entry name" value="ZF_CCHC"/>
    <property type="match status" value="1"/>
</dbReference>
<accession>A0A4Y2F2H3</accession>
<feature type="coiled-coil region" evidence="2">
    <location>
        <begin position="52"/>
        <end position="95"/>
    </location>
</feature>
<keyword evidence="1" id="KW-0479">Metal-binding</keyword>
<keyword evidence="5" id="KW-1185">Reference proteome</keyword>
<dbReference type="GO" id="GO:0003676">
    <property type="term" value="F:nucleic acid binding"/>
    <property type="evidence" value="ECO:0007669"/>
    <property type="project" value="InterPro"/>
</dbReference>
<evidence type="ECO:0000256" key="2">
    <source>
        <dbReference type="SAM" id="Coils"/>
    </source>
</evidence>
<dbReference type="InterPro" id="IPR036875">
    <property type="entry name" value="Znf_CCHC_sf"/>
</dbReference>
<sequence length="726" mass="84706">MSIFAGARKCDLKILAEELGETVNDSHKLKDLKKMIFASKEYDKKSAKEWLNTIINERKEREENERRNEEIQMAERKLKEEKEIAERRRQDEIAERRHQDEIAEQKRQEVIAEQKRQEVIAEQKWQEVIAEQKRQDEIAERRRQEEIELRKQEYEERKRKDEMEFELQKIRLETEGRSLNSKSVANQNVNSTQIKPKLEIHHLIQKFNSDENDISLYLIMFERLAKEAEILENTCVTHLLGLLPYDIAQLIAREPDEIANDYGEVKKILLKRSFFNEWVNGVKADSFEKLSDPIITDQIKRKVSQEIKDNFIDKWPKLNSPDDLVEKLDDYDTLRSTFRSKQPPKEWHYDKQNSFKDDSVFTTNEKRKLYGITHNERGEPKCFHCSNFGHIARNCSIPKSVLTCREGNETGLKIINCVAKETNHASEESLSFRLVGENSGENNSFLRKAKINNCDNVQALIDTGSSCCLLKISVAQKLKLKFERATNKIYGFGNQTMPALTSIGRIKADIEVDIVKAENISIYIVPDDTQSVDLIIGRIWLDLPHIAYTNIGKRVHIGYREDELFRNFPIDEKVNLVCLKRLETVQLESESLQFKDTSQQRMMHNLANDLKMVKNELRLLQGDIKNIKEERQSLLLQIQEENKNVDNLKSINNCLVRTNSYYDKNQSGKVSLRKGDIVAVKRIPNTTGESTKTQPRYQGPMVVTQVRPSDNPAKKNLQKICRKFFF</sequence>
<feature type="domain" description="CCHC-type" evidence="3">
    <location>
        <begin position="381"/>
        <end position="395"/>
    </location>
</feature>
<reference evidence="4 5" key="1">
    <citation type="journal article" date="2019" name="Sci. Rep.">
        <title>Orb-weaving spider Araneus ventricosus genome elucidates the spidroin gene catalogue.</title>
        <authorList>
            <person name="Kono N."/>
            <person name="Nakamura H."/>
            <person name="Ohtoshi R."/>
            <person name="Moran D.A.P."/>
            <person name="Shinohara A."/>
            <person name="Yoshida Y."/>
            <person name="Fujiwara M."/>
            <person name="Mori M."/>
            <person name="Tomita M."/>
            <person name="Arakawa K."/>
        </authorList>
    </citation>
    <scope>NUCLEOTIDE SEQUENCE [LARGE SCALE GENOMIC DNA]</scope>
</reference>
<evidence type="ECO:0000313" key="4">
    <source>
        <dbReference type="EMBL" id="GBM35301.1"/>
    </source>
</evidence>
<gene>
    <name evidence="4" type="ORF">AVEN_38166_1</name>
</gene>
<dbReference type="PANTHER" id="PTHR46888">
    <property type="entry name" value="ZINC KNUCKLE DOMAINCONTAINING PROTEIN-RELATED"/>
    <property type="match status" value="1"/>
</dbReference>
<keyword evidence="1" id="KW-0863">Zinc-finger</keyword>
<dbReference type="AlphaFoldDB" id="A0A4Y2F2H3"/>
<dbReference type="Proteomes" id="UP000499080">
    <property type="component" value="Unassembled WGS sequence"/>
</dbReference>
<dbReference type="InterPro" id="IPR021109">
    <property type="entry name" value="Peptidase_aspartic_dom_sf"/>
</dbReference>
<evidence type="ECO:0000259" key="3">
    <source>
        <dbReference type="PROSITE" id="PS50158"/>
    </source>
</evidence>
<keyword evidence="1" id="KW-0862">Zinc</keyword>